<dbReference type="GO" id="GO:0009263">
    <property type="term" value="P:deoxyribonucleotide biosynthetic process"/>
    <property type="evidence" value="ECO:0007669"/>
    <property type="project" value="InterPro"/>
</dbReference>
<sequence length="324" mass="38929">MNKEYYHSQEMLLEAQNNDDILKENQFRWNYYKEIESLFWTAEDYNFDKDKQYLESIDKNMLVKLFELVCFYSLKDLHVYEEQALITSKMLDIIQIPEGRAFYGFQMCMENIHDEVYACIFETYIPESKQKRVIINKVIQLDSVLKKQKWLTEVFETNIPFYSKLLLLYISKVLFNGTLNILIGYCKENSILPCLCTVHEKIHRDEYLHGDFSVMCCNHLNHKLKYEQVLDYFKMAVELEYQFSLEMLELSVLKIKKEQVKSFLEYLADTMLVNLKYPKYYNSKYPFSWPEFSKVIVNENQKSDSVKKADDIYGEKQITFDEDF</sequence>
<dbReference type="SUPFAM" id="SSF47240">
    <property type="entry name" value="Ferritin-like"/>
    <property type="match status" value="1"/>
</dbReference>
<evidence type="ECO:0000313" key="2">
    <source>
        <dbReference type="EMBL" id="SBT50626.1"/>
    </source>
</evidence>
<proteinExistence type="inferred from homology"/>
<dbReference type="CDD" id="cd01049">
    <property type="entry name" value="RNRR2"/>
    <property type="match status" value="1"/>
</dbReference>
<dbReference type="AlphaFoldDB" id="A0A1A9A3C2"/>
<protein>
    <submittedName>
        <fullName evidence="2">Ribonucleotide reductase small subunit, putative</fullName>
    </submittedName>
</protein>
<dbReference type="InterPro" id="IPR012348">
    <property type="entry name" value="RNR-like"/>
</dbReference>
<accession>A0A1A9A3C2</accession>
<comment type="similarity">
    <text evidence="1">Belongs to the ribonucleoside diphosphate reductase small chain family.</text>
</comment>
<dbReference type="InterPro" id="IPR033909">
    <property type="entry name" value="RNR_small"/>
</dbReference>
<dbReference type="Pfam" id="PF00268">
    <property type="entry name" value="Ribonuc_red_sm"/>
    <property type="match status" value="1"/>
</dbReference>
<dbReference type="PANTHER" id="PTHR23409">
    <property type="entry name" value="RIBONUCLEOSIDE-DIPHOSPHATE REDUCTASE SMALL CHAIN"/>
    <property type="match status" value="1"/>
</dbReference>
<dbReference type="GO" id="GO:0016491">
    <property type="term" value="F:oxidoreductase activity"/>
    <property type="evidence" value="ECO:0007669"/>
    <property type="project" value="InterPro"/>
</dbReference>
<evidence type="ECO:0000256" key="1">
    <source>
        <dbReference type="ARBA" id="ARBA00009303"/>
    </source>
</evidence>
<dbReference type="Proteomes" id="UP000078550">
    <property type="component" value="Unassembled WGS sequence"/>
</dbReference>
<organism evidence="2 3">
    <name type="scientific">Plasmodium ovale wallikeri</name>
    <dbReference type="NCBI Taxonomy" id="864142"/>
    <lineage>
        <taxon>Eukaryota</taxon>
        <taxon>Sar</taxon>
        <taxon>Alveolata</taxon>
        <taxon>Apicomplexa</taxon>
        <taxon>Aconoidasida</taxon>
        <taxon>Haemosporida</taxon>
        <taxon>Plasmodiidae</taxon>
        <taxon>Plasmodium</taxon>
        <taxon>Plasmodium (Plasmodium)</taxon>
    </lineage>
</organism>
<dbReference type="InterPro" id="IPR000358">
    <property type="entry name" value="RNR_small_fam"/>
</dbReference>
<dbReference type="Gene3D" id="1.10.620.20">
    <property type="entry name" value="Ribonucleotide Reductase, subunit A"/>
    <property type="match status" value="1"/>
</dbReference>
<gene>
    <name evidence="2" type="ORF">POVWA2_060670</name>
</gene>
<evidence type="ECO:0000313" key="3">
    <source>
        <dbReference type="Proteomes" id="UP000078550"/>
    </source>
</evidence>
<name>A0A1A9A3C2_PLAOA</name>
<reference evidence="3" key="1">
    <citation type="submission" date="2016-05" db="EMBL/GenBank/DDBJ databases">
        <authorList>
            <person name="Naeem Raeece"/>
        </authorList>
    </citation>
    <scope>NUCLEOTIDE SEQUENCE [LARGE SCALE GENOMIC DNA]</scope>
</reference>
<dbReference type="InterPro" id="IPR009078">
    <property type="entry name" value="Ferritin-like_SF"/>
</dbReference>
<dbReference type="PANTHER" id="PTHR23409:SF18">
    <property type="entry name" value="RIBONUCLEOSIDE-DIPHOSPHATE REDUCTASE SUBUNIT M2"/>
    <property type="match status" value="1"/>
</dbReference>
<dbReference type="EMBL" id="FLRE01000201">
    <property type="protein sequence ID" value="SBT50626.1"/>
    <property type="molecule type" value="Genomic_DNA"/>
</dbReference>